<name>A0A0L6VUU9_9BASI</name>
<dbReference type="Proteomes" id="UP000037035">
    <property type="component" value="Unassembled WGS sequence"/>
</dbReference>
<sequence>MYTAERREAIGERRCLQRKKGQCKSPRENLKCISAAAAATAIIIDNYYHQDGTAYYGDGLNAKHVRFILETARAKLFREITGWERGKLLENGQYNNSMWQTAVKFDQGLYNTN</sequence>
<comment type="caution">
    <text evidence="1">The sequence shown here is derived from an EMBL/GenBank/DDBJ whole genome shotgun (WGS) entry which is preliminary data.</text>
</comment>
<evidence type="ECO:0000313" key="1">
    <source>
        <dbReference type="EMBL" id="KNZ64372.1"/>
    </source>
</evidence>
<protein>
    <submittedName>
        <fullName evidence="1">Uncharacterized protein</fullName>
    </submittedName>
</protein>
<proteinExistence type="predicted"/>
<organism evidence="1 2">
    <name type="scientific">Puccinia sorghi</name>
    <dbReference type="NCBI Taxonomy" id="27349"/>
    <lineage>
        <taxon>Eukaryota</taxon>
        <taxon>Fungi</taxon>
        <taxon>Dikarya</taxon>
        <taxon>Basidiomycota</taxon>
        <taxon>Pucciniomycotina</taxon>
        <taxon>Pucciniomycetes</taxon>
        <taxon>Pucciniales</taxon>
        <taxon>Pucciniaceae</taxon>
        <taxon>Puccinia</taxon>
    </lineage>
</organism>
<dbReference type="AlphaFoldDB" id="A0A0L6VUU9"/>
<dbReference type="OrthoDB" id="1681765at2759"/>
<accession>A0A0L6VUU9</accession>
<evidence type="ECO:0000313" key="2">
    <source>
        <dbReference type="Proteomes" id="UP000037035"/>
    </source>
</evidence>
<dbReference type="VEuPathDB" id="FungiDB:VP01_1037g8"/>
<keyword evidence="2" id="KW-1185">Reference proteome</keyword>
<gene>
    <name evidence="1" type="ORF">VP01_1037g8</name>
</gene>
<dbReference type="EMBL" id="LAVV01000421">
    <property type="protein sequence ID" value="KNZ64372.1"/>
    <property type="molecule type" value="Genomic_DNA"/>
</dbReference>
<reference evidence="1 2" key="1">
    <citation type="submission" date="2015-08" db="EMBL/GenBank/DDBJ databases">
        <title>Next Generation Sequencing and Analysis of the Genome of Puccinia sorghi L Schw, the Causal Agent of Maize Common Rust.</title>
        <authorList>
            <person name="Rochi L."/>
            <person name="Burguener G."/>
            <person name="Darino M."/>
            <person name="Turjanski A."/>
            <person name="Kreff E."/>
            <person name="Dieguez M.J."/>
            <person name="Sacco F."/>
        </authorList>
    </citation>
    <scope>NUCLEOTIDE SEQUENCE [LARGE SCALE GENOMIC DNA]</scope>
    <source>
        <strain evidence="1 2">RO10H11247</strain>
    </source>
</reference>